<sequence>MLKRITRKLAILAVLVGLLSGLAPSMLAVRTAHADEASQQETSTALDRSSAPAPKRSEAAKPEPLTSSDLQIRSAVVPSDALASGTAGTCLFYVTSGMRLTVTPADGTSGTLPTGANASDWPWYRYAAYIRSVSFDPGVKTSSTLSHAFASASTTDPEYSQLESVDLANLDMADLESMDSAFANDTRLGSVSFKGALNADGITDWTSVFLQSGIESIDLSDVGDAATAVNGMFSNCADLKTAVIPWAMAHVANADGMFDGCAGLASLDTSAWRFGSMTNASRMFRNCSNLAALDVSGWDVSHVATFESTFDGCAGLMELDTSAWNTANAMHTGYMFRNCSNLTVLDVSAWSMGRVWFANGIARDGYVFTGWDKDVTKPITGDTVYTAQYRPAVYRIRFDGNGSTSGAMADQSFTYGTPQALTAATFQRDGYSLTGWNTRPDGTGKSFTDKQTVADLLTHENAVGTLYAQWTPTPPVITVVFHSNDGGADETVKRVWASNNLDMKAIGLPDGWTKKGFVFHGWNLAADGSGVEYKAGESLYGRMTTATVDLYADWAGLQSTLPQAGGILHAAPVAGLSIMMLGVPLLILARRHRHGHANPPV</sequence>
<dbReference type="InterPro" id="IPR013378">
    <property type="entry name" value="InlB-like_B-rpt"/>
</dbReference>
<dbReference type="Pfam" id="PF03382">
    <property type="entry name" value="DUF285"/>
    <property type="match status" value="1"/>
</dbReference>
<keyword evidence="3" id="KW-0812">Transmembrane</keyword>
<dbReference type="Gene3D" id="3.80.10.10">
    <property type="entry name" value="Ribonuclease Inhibitor"/>
    <property type="match status" value="1"/>
</dbReference>
<dbReference type="Pfam" id="PF09479">
    <property type="entry name" value="Flg_new"/>
    <property type="match status" value="2"/>
</dbReference>
<dbReference type="GO" id="GO:0030313">
    <property type="term" value="C:cell envelope"/>
    <property type="evidence" value="ECO:0007669"/>
    <property type="project" value="UniProtKB-SubCell"/>
</dbReference>
<accession>A0AAW5JWM5</accession>
<keyword evidence="4" id="KW-0732">Signal</keyword>
<protein>
    <submittedName>
        <fullName evidence="5">BspA family leucine-rich repeat surface protein</fullName>
    </submittedName>
</protein>
<feature type="compositionally biased region" description="Polar residues" evidence="2">
    <location>
        <begin position="37"/>
        <end position="47"/>
    </location>
</feature>
<reference evidence="5" key="1">
    <citation type="submission" date="2022-06" db="EMBL/GenBank/DDBJ databases">
        <title>Isolation of gut microbiota from human fecal samples.</title>
        <authorList>
            <person name="Pamer E.G."/>
            <person name="Barat B."/>
            <person name="Waligurski E."/>
            <person name="Medina S."/>
            <person name="Paddock L."/>
            <person name="Mostad J."/>
        </authorList>
    </citation>
    <scope>NUCLEOTIDE SEQUENCE</scope>
    <source>
        <strain evidence="5">SL.1.01</strain>
    </source>
</reference>
<dbReference type="EMBL" id="JANFYM010000008">
    <property type="protein sequence ID" value="MCQ4793375.1"/>
    <property type="molecule type" value="Genomic_DNA"/>
</dbReference>
<evidence type="ECO:0000256" key="2">
    <source>
        <dbReference type="SAM" id="MobiDB-lite"/>
    </source>
</evidence>
<proteinExistence type="predicted"/>
<feature type="region of interest" description="Disordered" evidence="2">
    <location>
        <begin position="33"/>
        <end position="67"/>
    </location>
</feature>
<dbReference type="SUPFAM" id="SSF52058">
    <property type="entry name" value="L domain-like"/>
    <property type="match status" value="1"/>
</dbReference>
<evidence type="ECO:0000256" key="3">
    <source>
        <dbReference type="SAM" id="Phobius"/>
    </source>
</evidence>
<dbReference type="InterPro" id="IPR042229">
    <property type="entry name" value="Listeria/Bacterioides_rpt_sf"/>
</dbReference>
<keyword evidence="3" id="KW-1133">Transmembrane helix</keyword>
<keyword evidence="3" id="KW-0472">Membrane</keyword>
<comment type="caution">
    <text evidence="5">The sequence shown here is derived from an EMBL/GenBank/DDBJ whole genome shotgun (WGS) entry which is preliminary data.</text>
</comment>
<feature type="signal peptide" evidence="4">
    <location>
        <begin position="1"/>
        <end position="34"/>
    </location>
</feature>
<dbReference type="RefSeq" id="WP_256134459.1">
    <property type="nucleotide sequence ID" value="NZ_JANFYM010000008.1"/>
</dbReference>
<feature type="transmembrane region" description="Helical" evidence="3">
    <location>
        <begin position="567"/>
        <end position="589"/>
    </location>
</feature>
<dbReference type="InterPro" id="IPR011889">
    <property type="entry name" value="Liste_lipo_26"/>
</dbReference>
<evidence type="ECO:0000256" key="1">
    <source>
        <dbReference type="ARBA" id="ARBA00004196"/>
    </source>
</evidence>
<dbReference type="AlphaFoldDB" id="A0AAW5JWM5"/>
<feature type="chain" id="PRO_5043565950" evidence="4">
    <location>
        <begin position="35"/>
        <end position="601"/>
    </location>
</feature>
<organism evidence="5 6">
    <name type="scientific">Bifidobacterium adolescentis</name>
    <dbReference type="NCBI Taxonomy" id="1680"/>
    <lineage>
        <taxon>Bacteria</taxon>
        <taxon>Bacillati</taxon>
        <taxon>Actinomycetota</taxon>
        <taxon>Actinomycetes</taxon>
        <taxon>Bifidobacteriales</taxon>
        <taxon>Bifidobacteriaceae</taxon>
        <taxon>Bifidobacterium</taxon>
    </lineage>
</organism>
<dbReference type="InterPro" id="IPR032675">
    <property type="entry name" value="LRR_dom_sf"/>
</dbReference>
<evidence type="ECO:0000313" key="6">
    <source>
        <dbReference type="Proteomes" id="UP001206013"/>
    </source>
</evidence>
<dbReference type="Gene3D" id="2.60.40.4270">
    <property type="entry name" value="Listeria-Bacteroides repeat domain"/>
    <property type="match status" value="2"/>
</dbReference>
<dbReference type="Proteomes" id="UP001206013">
    <property type="component" value="Unassembled WGS sequence"/>
</dbReference>
<dbReference type="InterPro" id="IPR005046">
    <property type="entry name" value="DUF285"/>
</dbReference>
<evidence type="ECO:0000313" key="5">
    <source>
        <dbReference type="EMBL" id="MCQ4793375.1"/>
    </source>
</evidence>
<evidence type="ECO:0000256" key="4">
    <source>
        <dbReference type="SAM" id="SignalP"/>
    </source>
</evidence>
<comment type="subcellular location">
    <subcellularLocation>
        <location evidence="1">Cell envelope</location>
    </subcellularLocation>
</comment>
<name>A0AAW5JWM5_BIFAD</name>
<gene>
    <name evidence="5" type="ORF">NE692_07890</name>
</gene>
<dbReference type="NCBIfam" id="TIGR02167">
    <property type="entry name" value="Liste_lipo_26"/>
    <property type="match status" value="2"/>
</dbReference>